<dbReference type="HOGENOM" id="CLU_2976452_0_0_5"/>
<evidence type="ECO:0000313" key="2">
    <source>
        <dbReference type="EMBL" id="EFH13243.1"/>
    </source>
</evidence>
<gene>
    <name evidence="2" type="ORF">HMPREF0731_0550</name>
</gene>
<comment type="caution">
    <text evidence="2">The sequence shown here is derived from an EMBL/GenBank/DDBJ whole genome shotgun (WGS) entry which is preliminary data.</text>
</comment>
<evidence type="ECO:0000313" key="3">
    <source>
        <dbReference type="Proteomes" id="UP000005324"/>
    </source>
</evidence>
<dbReference type="AlphaFoldDB" id="D5RHJ1"/>
<dbReference type="Proteomes" id="UP000005324">
    <property type="component" value="Unassembled WGS sequence"/>
</dbReference>
<dbReference type="EMBL" id="ADVL01000100">
    <property type="protein sequence ID" value="EFH13243.1"/>
    <property type="molecule type" value="Genomic_DNA"/>
</dbReference>
<proteinExistence type="predicted"/>
<keyword evidence="3" id="KW-1185">Reference proteome</keyword>
<organism evidence="2 3">
    <name type="scientific">Pseudoroseomonas cervicalis ATCC 49957</name>
    <dbReference type="NCBI Taxonomy" id="525371"/>
    <lineage>
        <taxon>Bacteria</taxon>
        <taxon>Pseudomonadati</taxon>
        <taxon>Pseudomonadota</taxon>
        <taxon>Alphaproteobacteria</taxon>
        <taxon>Acetobacterales</taxon>
        <taxon>Roseomonadaceae</taxon>
        <taxon>Roseomonas</taxon>
    </lineage>
</organism>
<accession>D5RHJ1</accession>
<feature type="compositionally biased region" description="Basic residues" evidence="1">
    <location>
        <begin position="1"/>
        <end position="14"/>
    </location>
</feature>
<sequence>MRVRAPLLWRRRAIAQKPRGPPEGSGGPRAVLGDREDAAGRNSPGDGACLTPRQAPRQ</sequence>
<protein>
    <submittedName>
        <fullName evidence="2">Uncharacterized protein</fullName>
    </submittedName>
</protein>
<feature type="region of interest" description="Disordered" evidence="1">
    <location>
        <begin position="1"/>
        <end position="58"/>
    </location>
</feature>
<reference evidence="2 3" key="1">
    <citation type="submission" date="2010-04" db="EMBL/GenBank/DDBJ databases">
        <authorList>
            <person name="Qin X."/>
            <person name="Bachman B."/>
            <person name="Battles P."/>
            <person name="Bell A."/>
            <person name="Bess C."/>
            <person name="Bickham C."/>
            <person name="Chaboub L."/>
            <person name="Chen D."/>
            <person name="Coyle M."/>
            <person name="Deiros D.R."/>
            <person name="Dinh H."/>
            <person name="Forbes L."/>
            <person name="Fowler G."/>
            <person name="Francisco L."/>
            <person name="Fu Q."/>
            <person name="Gubbala S."/>
            <person name="Hale W."/>
            <person name="Han Y."/>
            <person name="Hemphill L."/>
            <person name="Highlander S.K."/>
            <person name="Hirani K."/>
            <person name="Hogues M."/>
            <person name="Jackson L."/>
            <person name="Jakkamsetti A."/>
            <person name="Javaid M."/>
            <person name="Jiang H."/>
            <person name="Korchina V."/>
            <person name="Kovar C."/>
            <person name="Lara F."/>
            <person name="Lee S."/>
            <person name="Mata R."/>
            <person name="Mathew T."/>
            <person name="Moen C."/>
            <person name="Morales K."/>
            <person name="Munidasa M."/>
            <person name="Nazareth L."/>
            <person name="Ngo R."/>
            <person name="Nguyen L."/>
            <person name="Okwuonu G."/>
            <person name="Ongeri F."/>
            <person name="Patil S."/>
            <person name="Petrosino J."/>
            <person name="Pham C."/>
            <person name="Pham P."/>
            <person name="Pu L.-L."/>
            <person name="Puazo M."/>
            <person name="Raj R."/>
            <person name="Reid J."/>
            <person name="Rouhana J."/>
            <person name="Saada N."/>
            <person name="Shang Y."/>
            <person name="Simmons D."/>
            <person name="Thornton R."/>
            <person name="Warren J."/>
            <person name="Weissenberger G."/>
            <person name="Zhang J."/>
            <person name="Zhang L."/>
            <person name="Zhou C."/>
            <person name="Zhu D."/>
            <person name="Muzny D."/>
            <person name="Worley K."/>
            <person name="Gibbs R."/>
        </authorList>
    </citation>
    <scope>NUCLEOTIDE SEQUENCE [LARGE SCALE GENOMIC DNA]</scope>
    <source>
        <strain evidence="2 3">ATCC 49957</strain>
    </source>
</reference>
<name>D5RHJ1_9PROT</name>
<evidence type="ECO:0000256" key="1">
    <source>
        <dbReference type="SAM" id="MobiDB-lite"/>
    </source>
</evidence>